<evidence type="ECO:0000256" key="1">
    <source>
        <dbReference type="ARBA" id="ARBA00000707"/>
    </source>
</evidence>
<dbReference type="OrthoDB" id="2248014at2759"/>
<dbReference type="GO" id="GO:0006508">
    <property type="term" value="P:proteolysis"/>
    <property type="evidence" value="ECO:0007669"/>
    <property type="project" value="UniProtKB-KW"/>
</dbReference>
<dbReference type="PROSITE" id="PS00972">
    <property type="entry name" value="USP_1"/>
    <property type="match status" value="1"/>
</dbReference>
<evidence type="ECO:0000259" key="9">
    <source>
        <dbReference type="PROSITE" id="PS50235"/>
    </source>
</evidence>
<accession>A0A210Q6M4</accession>
<evidence type="ECO:0000256" key="2">
    <source>
        <dbReference type="ARBA" id="ARBA00009085"/>
    </source>
</evidence>
<dbReference type="EC" id="3.4.19.12" evidence="7"/>
<proteinExistence type="inferred from homology"/>
<dbReference type="Gene3D" id="3.90.70.10">
    <property type="entry name" value="Cysteine proteinases"/>
    <property type="match status" value="1"/>
</dbReference>
<dbReference type="STRING" id="6573.A0A210Q6M4"/>
<evidence type="ECO:0000256" key="4">
    <source>
        <dbReference type="ARBA" id="ARBA00022786"/>
    </source>
</evidence>
<keyword evidence="8" id="KW-1133">Transmembrane helix</keyword>
<comment type="caution">
    <text evidence="10">The sequence shown here is derived from an EMBL/GenBank/DDBJ whole genome shotgun (WGS) entry which is preliminary data.</text>
</comment>
<keyword evidence="6 7" id="KW-0788">Thiol protease</keyword>
<dbReference type="GO" id="GO:0004843">
    <property type="term" value="F:cysteine-type deubiquitinase activity"/>
    <property type="evidence" value="ECO:0007669"/>
    <property type="project" value="UniProtKB-UniRule"/>
</dbReference>
<evidence type="ECO:0000313" key="11">
    <source>
        <dbReference type="Proteomes" id="UP000242188"/>
    </source>
</evidence>
<evidence type="ECO:0000313" key="10">
    <source>
        <dbReference type="EMBL" id="OWF44339.1"/>
    </source>
</evidence>
<dbReference type="PANTHER" id="PTHR24006:SF888">
    <property type="entry name" value="UBIQUITIN CARBOXYL-TERMINAL HYDROLASE 30"/>
    <property type="match status" value="1"/>
</dbReference>
<evidence type="ECO:0000256" key="3">
    <source>
        <dbReference type="ARBA" id="ARBA00022670"/>
    </source>
</evidence>
<dbReference type="GO" id="GO:0005634">
    <property type="term" value="C:nucleus"/>
    <property type="evidence" value="ECO:0007669"/>
    <property type="project" value="TreeGrafter"/>
</dbReference>
<dbReference type="PROSITE" id="PS00973">
    <property type="entry name" value="USP_2"/>
    <property type="match status" value="1"/>
</dbReference>
<dbReference type="InterPro" id="IPR028889">
    <property type="entry name" value="USP"/>
</dbReference>
<name>A0A210Q6M4_MIZYE</name>
<keyword evidence="3 7" id="KW-0645">Protease</keyword>
<dbReference type="InterPro" id="IPR001394">
    <property type="entry name" value="Peptidase_C19_UCH"/>
</dbReference>
<dbReference type="AlphaFoldDB" id="A0A210Q6M4"/>
<dbReference type="InterPro" id="IPR038765">
    <property type="entry name" value="Papain-like_cys_pep_sf"/>
</dbReference>
<dbReference type="EMBL" id="NEDP02004827">
    <property type="protein sequence ID" value="OWF44339.1"/>
    <property type="molecule type" value="Genomic_DNA"/>
</dbReference>
<comment type="catalytic activity">
    <reaction evidence="1 7">
        <text>Thiol-dependent hydrolysis of ester, thioester, amide, peptide and isopeptide bonds formed by the C-terminal Gly of ubiquitin (a 76-residue protein attached to proteins as an intracellular targeting signal).</text>
        <dbReference type="EC" id="3.4.19.12"/>
    </reaction>
</comment>
<keyword evidence="8" id="KW-0812">Transmembrane</keyword>
<feature type="transmembrane region" description="Helical" evidence="8">
    <location>
        <begin position="6"/>
        <end position="24"/>
    </location>
</feature>
<dbReference type="InterPro" id="IPR050164">
    <property type="entry name" value="Peptidase_C19"/>
</dbReference>
<keyword evidence="4 7" id="KW-0833">Ubl conjugation pathway</keyword>
<keyword evidence="11" id="KW-1185">Reference proteome</keyword>
<evidence type="ECO:0000256" key="6">
    <source>
        <dbReference type="ARBA" id="ARBA00022807"/>
    </source>
</evidence>
<reference evidence="10 11" key="1">
    <citation type="journal article" date="2017" name="Nat. Ecol. Evol.">
        <title>Scallop genome provides insights into evolution of bilaterian karyotype and development.</title>
        <authorList>
            <person name="Wang S."/>
            <person name="Zhang J."/>
            <person name="Jiao W."/>
            <person name="Li J."/>
            <person name="Xun X."/>
            <person name="Sun Y."/>
            <person name="Guo X."/>
            <person name="Huan P."/>
            <person name="Dong B."/>
            <person name="Zhang L."/>
            <person name="Hu X."/>
            <person name="Sun X."/>
            <person name="Wang J."/>
            <person name="Zhao C."/>
            <person name="Wang Y."/>
            <person name="Wang D."/>
            <person name="Huang X."/>
            <person name="Wang R."/>
            <person name="Lv J."/>
            <person name="Li Y."/>
            <person name="Zhang Z."/>
            <person name="Liu B."/>
            <person name="Lu W."/>
            <person name="Hui Y."/>
            <person name="Liang J."/>
            <person name="Zhou Z."/>
            <person name="Hou R."/>
            <person name="Li X."/>
            <person name="Liu Y."/>
            <person name="Li H."/>
            <person name="Ning X."/>
            <person name="Lin Y."/>
            <person name="Zhao L."/>
            <person name="Xing Q."/>
            <person name="Dou J."/>
            <person name="Li Y."/>
            <person name="Mao J."/>
            <person name="Guo H."/>
            <person name="Dou H."/>
            <person name="Li T."/>
            <person name="Mu C."/>
            <person name="Jiang W."/>
            <person name="Fu Q."/>
            <person name="Fu X."/>
            <person name="Miao Y."/>
            <person name="Liu J."/>
            <person name="Yu Q."/>
            <person name="Li R."/>
            <person name="Liao H."/>
            <person name="Li X."/>
            <person name="Kong Y."/>
            <person name="Jiang Z."/>
            <person name="Chourrout D."/>
            <person name="Li R."/>
            <person name="Bao Z."/>
        </authorList>
    </citation>
    <scope>NUCLEOTIDE SEQUENCE [LARGE SCALE GENOMIC DNA]</scope>
    <source>
        <strain evidence="10 11">PY_sf001</strain>
    </source>
</reference>
<dbReference type="SUPFAM" id="SSF54001">
    <property type="entry name" value="Cysteine proteinases"/>
    <property type="match status" value="1"/>
</dbReference>
<sequence>MISKQFAWIGGLATVVATGLYVFFGPSEKKKPKKKDLCPGLDNLGNTCFLNAILQAFASCPTVGKWLKDFFLKVPDASNKYLASTISNTISVLNYDTEVDEDYHCPADVINALRGRGWIISPHEQDAHELFHVLTQSLDEETAKFPRIVSLFDVGLLENKSLRYQSEEKAITRSKSLLPVLPNRENDHPFRGLLASQLHCNECGYRNPVRYDLFDSLSLSIPASVWESKSLEALLQHYISAETVENVECPGCAKIKNAAAHSNIPPPRSTFCKKLTIGKLPQSMCIHIQRTQWLDNGMPIKRYEHISFPEILQMDNYVYSKVGQQHDLKTRNGLLGGNNQPLFRNVNNTTDNGSSGPVNLLRALNYDSNITRNGIFLQPPVNCQVPNIHSDLNHNGPNMSKYAASEFTYKLSAVVVHLGDIMSGHFVTYRRSPMTVKGDRKIDRWICCSDTAVSRAELDDVLSAEAYMLFYERM</sequence>
<gene>
    <name evidence="10" type="ORF">KP79_PYT15869</name>
</gene>
<dbReference type="PROSITE" id="PS50235">
    <property type="entry name" value="USP_3"/>
    <property type="match status" value="1"/>
</dbReference>
<keyword evidence="5 7" id="KW-0378">Hydrolase</keyword>
<dbReference type="CDD" id="cd02662">
    <property type="entry name" value="Peptidase_C19F"/>
    <property type="match status" value="1"/>
</dbReference>
<dbReference type="Proteomes" id="UP000242188">
    <property type="component" value="Unassembled WGS sequence"/>
</dbReference>
<protein>
    <recommendedName>
        <fullName evidence="7">Ubiquitin carboxyl-terminal hydrolase</fullName>
        <ecNumber evidence="7">3.4.19.12</ecNumber>
    </recommendedName>
</protein>
<dbReference type="PANTHER" id="PTHR24006">
    <property type="entry name" value="UBIQUITIN CARBOXYL-TERMINAL HYDROLASE"/>
    <property type="match status" value="1"/>
</dbReference>
<dbReference type="Pfam" id="PF00443">
    <property type="entry name" value="UCH"/>
    <property type="match status" value="1"/>
</dbReference>
<evidence type="ECO:0000256" key="5">
    <source>
        <dbReference type="ARBA" id="ARBA00022801"/>
    </source>
</evidence>
<dbReference type="GO" id="GO:0005829">
    <property type="term" value="C:cytosol"/>
    <property type="evidence" value="ECO:0007669"/>
    <property type="project" value="TreeGrafter"/>
</dbReference>
<evidence type="ECO:0000256" key="8">
    <source>
        <dbReference type="SAM" id="Phobius"/>
    </source>
</evidence>
<keyword evidence="8" id="KW-0472">Membrane</keyword>
<organism evidence="10 11">
    <name type="scientific">Mizuhopecten yessoensis</name>
    <name type="common">Japanese scallop</name>
    <name type="synonym">Patinopecten yessoensis</name>
    <dbReference type="NCBI Taxonomy" id="6573"/>
    <lineage>
        <taxon>Eukaryota</taxon>
        <taxon>Metazoa</taxon>
        <taxon>Spiralia</taxon>
        <taxon>Lophotrochozoa</taxon>
        <taxon>Mollusca</taxon>
        <taxon>Bivalvia</taxon>
        <taxon>Autobranchia</taxon>
        <taxon>Pteriomorphia</taxon>
        <taxon>Pectinida</taxon>
        <taxon>Pectinoidea</taxon>
        <taxon>Pectinidae</taxon>
        <taxon>Mizuhopecten</taxon>
    </lineage>
</organism>
<dbReference type="GO" id="GO:0016579">
    <property type="term" value="P:protein deubiquitination"/>
    <property type="evidence" value="ECO:0007669"/>
    <property type="project" value="InterPro"/>
</dbReference>
<comment type="similarity">
    <text evidence="2 7">Belongs to the peptidase C19 family.</text>
</comment>
<evidence type="ECO:0000256" key="7">
    <source>
        <dbReference type="RuleBase" id="RU366025"/>
    </source>
</evidence>
<feature type="domain" description="USP" evidence="9">
    <location>
        <begin position="39"/>
        <end position="474"/>
    </location>
</feature>
<dbReference type="InterPro" id="IPR018200">
    <property type="entry name" value="USP_CS"/>
</dbReference>